<dbReference type="RefSeq" id="WP_007240480.1">
    <property type="nucleotide sequence ID" value="NZ_BAFB01000206.1"/>
</dbReference>
<protein>
    <submittedName>
        <fullName evidence="2">Uncharacterized protein</fullName>
    </submittedName>
</protein>
<dbReference type="STRING" id="1108044.GOOTI_206_00310"/>
<feature type="region of interest" description="Disordered" evidence="1">
    <location>
        <begin position="295"/>
        <end position="316"/>
    </location>
</feature>
<dbReference type="OrthoDB" id="4025922at2"/>
<accession>H5TS40</accession>
<evidence type="ECO:0000313" key="2">
    <source>
        <dbReference type="EMBL" id="GAB36298.1"/>
    </source>
</evidence>
<dbReference type="EMBL" id="BAFB01000206">
    <property type="protein sequence ID" value="GAB36298.1"/>
    <property type="molecule type" value="Genomic_DNA"/>
</dbReference>
<gene>
    <name evidence="2" type="ORF">GOOTI_206_00310</name>
</gene>
<comment type="caution">
    <text evidence="2">The sequence shown here is derived from an EMBL/GenBank/DDBJ whole genome shotgun (WGS) entry which is preliminary data.</text>
</comment>
<evidence type="ECO:0000313" key="3">
    <source>
        <dbReference type="Proteomes" id="UP000005038"/>
    </source>
</evidence>
<sequence length="558" mass="58745">MSLSSDGDGVYTAATAAVAELAERFADDSSQNSTAIVVSARPHPGSDVVIDANHLRLTRTALSAPIADYVGQLQAPQFYAAAYMAIAAAAGRIPADLAANATSRRDVVIAEHFRAVAAEWRMRAQSPVHTPPAAAAANTLWPVEQYCGDTLFVFVLTELLPRIDSAVLPRSAGTAALDMVKEHARAVLPDCVALWREAILGTPGGHSSPSVTDWISHAQRWNSLMQSAFPTARWHDAEDHDGGFTAADRILATHPCQSDLAHECRQNLSATTIHATAQAADMLALVQAQPPAQPHRAGTAQRTLHAGGTETGDRSVRYRAPGEADMRARSTFLAELADAGHRSPHLTPTPVPFPSGRLHTRRLIARNAQIAAGRTPTAMPWTALRPHPRLAVRLALALVIDSSATMLRWANHTATLGWAAAHAVAELGGVCAVWGFAGEAFPIIEAGAAPGDVPVVEDNYAGSAGSVTAMRSALDAIRGCDGHRVLAVVTDGLLPDPVEVCDAVDDFVGDGIQVVWVLRDQAGRAVRPTAAVVVEPDGPQRAAVDISRAILAGLSTAE</sequence>
<keyword evidence="3" id="KW-1185">Reference proteome</keyword>
<dbReference type="Proteomes" id="UP000005038">
    <property type="component" value="Unassembled WGS sequence"/>
</dbReference>
<dbReference type="AlphaFoldDB" id="H5TS40"/>
<name>H5TS40_GORO1</name>
<proteinExistence type="predicted"/>
<reference evidence="2" key="1">
    <citation type="submission" date="2012-02" db="EMBL/GenBank/DDBJ databases">
        <title>Whole genome shotgun sequence of Gordonia otitidis NBRC 100426.</title>
        <authorList>
            <person name="Yoshida I."/>
            <person name="Hosoyama A."/>
            <person name="Tsuchikane K."/>
            <person name="Katsumata H."/>
            <person name="Yamazaki S."/>
            <person name="Fujita N."/>
        </authorList>
    </citation>
    <scope>NUCLEOTIDE SEQUENCE [LARGE SCALE GENOMIC DNA]</scope>
    <source>
        <strain evidence="2">NBRC 100426</strain>
    </source>
</reference>
<organism evidence="2 3">
    <name type="scientific">Gordonia otitidis (strain DSM 44809 / CCUG 52243 / JCM 12355 / NBRC 100426 / IFM 10032)</name>
    <dbReference type="NCBI Taxonomy" id="1108044"/>
    <lineage>
        <taxon>Bacteria</taxon>
        <taxon>Bacillati</taxon>
        <taxon>Actinomycetota</taxon>
        <taxon>Actinomycetes</taxon>
        <taxon>Mycobacteriales</taxon>
        <taxon>Gordoniaceae</taxon>
        <taxon>Gordonia</taxon>
    </lineage>
</organism>
<evidence type="ECO:0000256" key="1">
    <source>
        <dbReference type="SAM" id="MobiDB-lite"/>
    </source>
</evidence>